<feature type="transmembrane region" description="Helical" evidence="4">
    <location>
        <begin position="332"/>
        <end position="351"/>
    </location>
</feature>
<dbReference type="InterPro" id="IPR050327">
    <property type="entry name" value="Proton-linked_MCT"/>
</dbReference>
<comment type="caution">
    <text evidence="5">The sequence shown here is derived from an EMBL/GenBank/DDBJ whole genome shotgun (WGS) entry which is preliminary data.</text>
</comment>
<keyword evidence="4" id="KW-0812">Transmembrane</keyword>
<comment type="similarity">
    <text evidence="2">Belongs to the major facilitator superfamily. Monocarboxylate porter (TC 2.A.1.13) family.</text>
</comment>
<dbReference type="InterPro" id="IPR036259">
    <property type="entry name" value="MFS_trans_sf"/>
</dbReference>
<feature type="transmembrane region" description="Helical" evidence="4">
    <location>
        <begin position="111"/>
        <end position="132"/>
    </location>
</feature>
<keyword evidence="4" id="KW-0472">Membrane</keyword>
<feature type="region of interest" description="Disordered" evidence="3">
    <location>
        <begin position="1"/>
        <end position="31"/>
    </location>
</feature>
<feature type="compositionally biased region" description="Polar residues" evidence="3">
    <location>
        <begin position="1"/>
        <end position="10"/>
    </location>
</feature>
<dbReference type="GO" id="GO:0016020">
    <property type="term" value="C:membrane"/>
    <property type="evidence" value="ECO:0007669"/>
    <property type="project" value="UniProtKB-SubCell"/>
</dbReference>
<dbReference type="SUPFAM" id="SSF103473">
    <property type="entry name" value="MFS general substrate transporter"/>
    <property type="match status" value="1"/>
</dbReference>
<dbReference type="GO" id="GO:0022857">
    <property type="term" value="F:transmembrane transporter activity"/>
    <property type="evidence" value="ECO:0007669"/>
    <property type="project" value="InterPro"/>
</dbReference>
<feature type="transmembrane region" description="Helical" evidence="4">
    <location>
        <begin position="301"/>
        <end position="320"/>
    </location>
</feature>
<feature type="transmembrane region" description="Helical" evidence="4">
    <location>
        <begin position="83"/>
        <end position="104"/>
    </location>
</feature>
<evidence type="ECO:0000313" key="6">
    <source>
        <dbReference type="Proteomes" id="UP001310890"/>
    </source>
</evidence>
<organism evidence="5 6">
    <name type="scientific">Meristemomyces frigidus</name>
    <dbReference type="NCBI Taxonomy" id="1508187"/>
    <lineage>
        <taxon>Eukaryota</taxon>
        <taxon>Fungi</taxon>
        <taxon>Dikarya</taxon>
        <taxon>Ascomycota</taxon>
        <taxon>Pezizomycotina</taxon>
        <taxon>Dothideomycetes</taxon>
        <taxon>Dothideomycetidae</taxon>
        <taxon>Mycosphaerellales</taxon>
        <taxon>Teratosphaeriaceae</taxon>
        <taxon>Meristemomyces</taxon>
    </lineage>
</organism>
<evidence type="ECO:0000256" key="1">
    <source>
        <dbReference type="ARBA" id="ARBA00004141"/>
    </source>
</evidence>
<dbReference type="InterPro" id="IPR011701">
    <property type="entry name" value="MFS"/>
</dbReference>
<accession>A0AAN7YJQ3</accession>
<feature type="compositionally biased region" description="Basic and acidic residues" evidence="3">
    <location>
        <begin position="14"/>
        <end position="27"/>
    </location>
</feature>
<evidence type="ECO:0008006" key="7">
    <source>
        <dbReference type="Google" id="ProtNLM"/>
    </source>
</evidence>
<feature type="transmembrane region" description="Helical" evidence="4">
    <location>
        <begin position="138"/>
        <end position="159"/>
    </location>
</feature>
<dbReference type="EMBL" id="JAVRRL010000002">
    <property type="protein sequence ID" value="KAK5118294.1"/>
    <property type="molecule type" value="Genomic_DNA"/>
</dbReference>
<dbReference type="AlphaFoldDB" id="A0AAN7YJQ3"/>
<name>A0AAN7YJQ3_9PEZI</name>
<evidence type="ECO:0000256" key="3">
    <source>
        <dbReference type="SAM" id="MobiDB-lite"/>
    </source>
</evidence>
<feature type="transmembrane region" description="Helical" evidence="4">
    <location>
        <begin position="434"/>
        <end position="457"/>
    </location>
</feature>
<gene>
    <name evidence="5" type="ORF">LTR62_002807</name>
</gene>
<dbReference type="Pfam" id="PF07690">
    <property type="entry name" value="MFS_1"/>
    <property type="match status" value="1"/>
</dbReference>
<evidence type="ECO:0000256" key="4">
    <source>
        <dbReference type="SAM" id="Phobius"/>
    </source>
</evidence>
<feature type="transmembrane region" description="Helical" evidence="4">
    <location>
        <begin position="171"/>
        <end position="195"/>
    </location>
</feature>
<feature type="transmembrane region" description="Helical" evidence="4">
    <location>
        <begin position="207"/>
        <end position="227"/>
    </location>
</feature>
<dbReference type="Proteomes" id="UP001310890">
    <property type="component" value="Unassembled WGS sequence"/>
</dbReference>
<sequence length="460" mass="49419">MRPPDQTESSVELPPRDHPMPHAEEAGTHVTTLPPIDGGKDAWLALASAFVLEALVWGFPFSFGIFQTYYSTHEPFANEKEGIAAISTTATAIMFLSSPFVALFVQRWPHLRLPSGLCGLGVVVAGLVAASYCNSTSGLLATQGVLFAVGGLFLYFPAFSVIDQWFVARKGLAFGVVWTGTGVSGAIVPWVSQWLLDRYGFRTTLRVWAVVFVVLGLPCPFLLKARIPSRARHTRVRPVDWSFLKQPAFWWFEMGVILQSLAYFLPSLWVKLSRVLQGSDVLTSSPRWIPSFSASIGLPSFSGPLALCLLNLAACGGYLIQGKLVDHYHVTTIILLATGISTVAILIFWGLTNNQAMLYIFAILWGLSGGGFAATWAGCTAAIQKSCRSLDAGLVMSLLCAGKGVGSVLTGPISEKLLQVQPWHGAAFAYGGEYGAVIVFTGITAVAGGCACIGRILHML</sequence>
<dbReference type="PANTHER" id="PTHR11360">
    <property type="entry name" value="MONOCARBOXYLATE TRANSPORTER"/>
    <property type="match status" value="1"/>
</dbReference>
<reference evidence="5" key="1">
    <citation type="submission" date="2023-08" db="EMBL/GenBank/DDBJ databases">
        <title>Black Yeasts Isolated from many extreme environments.</title>
        <authorList>
            <person name="Coleine C."/>
            <person name="Stajich J.E."/>
            <person name="Selbmann L."/>
        </authorList>
    </citation>
    <scope>NUCLEOTIDE SEQUENCE</scope>
    <source>
        <strain evidence="5">CCFEE 5401</strain>
    </source>
</reference>
<protein>
    <recommendedName>
        <fullName evidence="7">MFS monocarboxylate transporter</fullName>
    </recommendedName>
</protein>
<feature type="transmembrane region" description="Helical" evidence="4">
    <location>
        <begin position="357"/>
        <end position="383"/>
    </location>
</feature>
<keyword evidence="4" id="KW-1133">Transmembrane helix</keyword>
<feature type="transmembrane region" description="Helical" evidence="4">
    <location>
        <begin position="395"/>
        <end position="414"/>
    </location>
</feature>
<evidence type="ECO:0000256" key="2">
    <source>
        <dbReference type="ARBA" id="ARBA00006727"/>
    </source>
</evidence>
<evidence type="ECO:0000313" key="5">
    <source>
        <dbReference type="EMBL" id="KAK5118294.1"/>
    </source>
</evidence>
<proteinExistence type="inferred from homology"/>
<feature type="transmembrane region" description="Helical" evidence="4">
    <location>
        <begin position="248"/>
        <end position="269"/>
    </location>
</feature>
<comment type="subcellular location">
    <subcellularLocation>
        <location evidence="1">Membrane</location>
        <topology evidence="1">Multi-pass membrane protein</topology>
    </subcellularLocation>
</comment>
<dbReference type="PANTHER" id="PTHR11360:SF287">
    <property type="entry name" value="MFS MONOCARBOXYLATE TRANSPORTER"/>
    <property type="match status" value="1"/>
</dbReference>
<feature type="transmembrane region" description="Helical" evidence="4">
    <location>
        <begin position="42"/>
        <end position="63"/>
    </location>
</feature>
<dbReference type="Gene3D" id="1.20.1250.20">
    <property type="entry name" value="MFS general substrate transporter like domains"/>
    <property type="match status" value="1"/>
</dbReference>